<protein>
    <submittedName>
        <fullName evidence="1">Uncharacterized protein</fullName>
    </submittedName>
</protein>
<dbReference type="Proteomes" id="UP000634136">
    <property type="component" value="Unassembled WGS sequence"/>
</dbReference>
<reference evidence="1" key="1">
    <citation type="submission" date="2020-09" db="EMBL/GenBank/DDBJ databases">
        <title>Genome-Enabled Discovery of Anthraquinone Biosynthesis in Senna tora.</title>
        <authorList>
            <person name="Kang S.-H."/>
            <person name="Pandey R.P."/>
            <person name="Lee C.-M."/>
            <person name="Sim J.-S."/>
            <person name="Jeong J.-T."/>
            <person name="Choi B.-S."/>
            <person name="Jung M."/>
            <person name="Ginzburg D."/>
            <person name="Zhao K."/>
            <person name="Won S.Y."/>
            <person name="Oh T.-J."/>
            <person name="Yu Y."/>
            <person name="Kim N.-H."/>
            <person name="Lee O.R."/>
            <person name="Lee T.-H."/>
            <person name="Bashyal P."/>
            <person name="Kim T.-S."/>
            <person name="Lee W.-H."/>
            <person name="Kawkins C."/>
            <person name="Kim C.-K."/>
            <person name="Kim J.S."/>
            <person name="Ahn B.O."/>
            <person name="Rhee S.Y."/>
            <person name="Sohng J.K."/>
        </authorList>
    </citation>
    <scope>NUCLEOTIDE SEQUENCE</scope>
    <source>
        <tissue evidence="1">Leaf</tissue>
    </source>
</reference>
<gene>
    <name evidence="1" type="ORF">G2W53_036900</name>
</gene>
<organism evidence="1 2">
    <name type="scientific">Senna tora</name>
    <dbReference type="NCBI Taxonomy" id="362788"/>
    <lineage>
        <taxon>Eukaryota</taxon>
        <taxon>Viridiplantae</taxon>
        <taxon>Streptophyta</taxon>
        <taxon>Embryophyta</taxon>
        <taxon>Tracheophyta</taxon>
        <taxon>Spermatophyta</taxon>
        <taxon>Magnoliopsida</taxon>
        <taxon>eudicotyledons</taxon>
        <taxon>Gunneridae</taxon>
        <taxon>Pentapetalae</taxon>
        <taxon>rosids</taxon>
        <taxon>fabids</taxon>
        <taxon>Fabales</taxon>
        <taxon>Fabaceae</taxon>
        <taxon>Caesalpinioideae</taxon>
        <taxon>Cassia clade</taxon>
        <taxon>Senna</taxon>
    </lineage>
</organism>
<comment type="caution">
    <text evidence="1">The sequence shown here is derived from an EMBL/GenBank/DDBJ whole genome shotgun (WGS) entry which is preliminary data.</text>
</comment>
<name>A0A834W5J2_9FABA</name>
<keyword evidence="2" id="KW-1185">Reference proteome</keyword>
<accession>A0A834W5J2</accession>
<dbReference type="EMBL" id="JAAIUW010000011">
    <property type="protein sequence ID" value="KAF7810157.1"/>
    <property type="molecule type" value="Genomic_DNA"/>
</dbReference>
<evidence type="ECO:0000313" key="2">
    <source>
        <dbReference type="Proteomes" id="UP000634136"/>
    </source>
</evidence>
<dbReference type="AlphaFoldDB" id="A0A834W5J2"/>
<sequence>MLWLCSWDRNVSVVAVTVGSVGCRYILINARLSDEFWRDGSWKTLISSCMTDTNYKAGSVPRGVPMLTLESECSG</sequence>
<proteinExistence type="predicted"/>
<evidence type="ECO:0000313" key="1">
    <source>
        <dbReference type="EMBL" id="KAF7810157.1"/>
    </source>
</evidence>